<proteinExistence type="predicted"/>
<dbReference type="OrthoDB" id="190846at2759"/>
<organism evidence="2 3">
    <name type="scientific">Eragrostis curvula</name>
    <name type="common">weeping love grass</name>
    <dbReference type="NCBI Taxonomy" id="38414"/>
    <lineage>
        <taxon>Eukaryota</taxon>
        <taxon>Viridiplantae</taxon>
        <taxon>Streptophyta</taxon>
        <taxon>Embryophyta</taxon>
        <taxon>Tracheophyta</taxon>
        <taxon>Spermatophyta</taxon>
        <taxon>Magnoliopsida</taxon>
        <taxon>Liliopsida</taxon>
        <taxon>Poales</taxon>
        <taxon>Poaceae</taxon>
        <taxon>PACMAD clade</taxon>
        <taxon>Chloridoideae</taxon>
        <taxon>Eragrostideae</taxon>
        <taxon>Eragrostidinae</taxon>
        <taxon>Eragrostis</taxon>
    </lineage>
</organism>
<dbReference type="Proteomes" id="UP000324897">
    <property type="component" value="Unassembled WGS sequence"/>
</dbReference>
<feature type="non-terminal residue" evidence="2">
    <location>
        <position position="1"/>
    </location>
</feature>
<feature type="compositionally biased region" description="Low complexity" evidence="1">
    <location>
        <begin position="198"/>
        <end position="208"/>
    </location>
</feature>
<gene>
    <name evidence="2" type="ORF">EJB05_49846</name>
</gene>
<accession>A0A5J9T5L0</accession>
<evidence type="ECO:0000313" key="3">
    <source>
        <dbReference type="Proteomes" id="UP000324897"/>
    </source>
</evidence>
<name>A0A5J9T5L0_9POAL</name>
<evidence type="ECO:0000256" key="1">
    <source>
        <dbReference type="SAM" id="MobiDB-lite"/>
    </source>
</evidence>
<reference evidence="2 3" key="1">
    <citation type="journal article" date="2019" name="Sci. Rep.">
        <title>A high-quality genome of Eragrostis curvula grass provides insights into Poaceae evolution and supports new strategies to enhance forage quality.</title>
        <authorList>
            <person name="Carballo J."/>
            <person name="Santos B.A.C.M."/>
            <person name="Zappacosta D."/>
            <person name="Garbus I."/>
            <person name="Selva J.P."/>
            <person name="Gallo C.A."/>
            <person name="Diaz A."/>
            <person name="Albertini E."/>
            <person name="Caccamo M."/>
            <person name="Echenique V."/>
        </authorList>
    </citation>
    <scope>NUCLEOTIDE SEQUENCE [LARGE SCALE GENOMIC DNA]</scope>
    <source>
        <strain evidence="3">cv. Victoria</strain>
        <tissue evidence="2">Leaf</tissue>
    </source>
</reference>
<dbReference type="Gramene" id="TVU06622">
    <property type="protein sequence ID" value="TVU06622"/>
    <property type="gene ID" value="EJB05_49846"/>
</dbReference>
<dbReference type="AlphaFoldDB" id="A0A5J9T5L0"/>
<keyword evidence="3" id="KW-1185">Reference proteome</keyword>
<sequence length="334" mass="37002">MLCGVKLQAACVDRHGPASYTAAPFAPGLHPRPPRQPPTLASTRPVVLLPGNTCSQLEARVTDTYGLPSLQCKGDGRWFYLWKHATAQRDPGPSPRRASPDQLRLVYDPAARDFRNVAVVETRVVGTRVPRRRPRQQVRHAVVQTSAWGRSWRRWSKPGTATARRCLAHRTSLPAGVRRAEAAVPVVPHNSAGVPEPSSSTSSKNGGKSVVLVSNRQDGYFALEFLNRNSLLWRTRRVRVPPLHAAARRESRRRAQLRQRPKVFGRDATLVELRRARHPDVPGCCRPLVVTLYEARALPVALNFRAPLVPATCVNGVGVPMTTERINCALGRRL</sequence>
<comment type="caution">
    <text evidence="2">The sequence shown here is derived from an EMBL/GenBank/DDBJ whole genome shotgun (WGS) entry which is preliminary data.</text>
</comment>
<dbReference type="EMBL" id="RWGY01000051">
    <property type="protein sequence ID" value="TVU06622.1"/>
    <property type="molecule type" value="Genomic_DNA"/>
</dbReference>
<protein>
    <submittedName>
        <fullName evidence="2">Uncharacterized protein</fullName>
    </submittedName>
</protein>
<evidence type="ECO:0000313" key="2">
    <source>
        <dbReference type="EMBL" id="TVU06622.1"/>
    </source>
</evidence>
<feature type="region of interest" description="Disordered" evidence="1">
    <location>
        <begin position="188"/>
        <end position="208"/>
    </location>
</feature>